<sequence>MFPNLFLQKKTMKVQNMDGGDSMDISILLEYGWVLLVLIGLEGILAADNAVVMAVMVKHLPDKQQKRALFYGLLGAFVFRFATLFLISFLVDVWQVQAIGALYLLYIMIHHFIKKRKETDKVKVTAGNKQSGFWATVAKVELADIAFAIDSMLAAVALAVTLRPVGDFTIGGINGGQFMVMFMGGLIGLIIIRFAATWFVKLLNQYPSLEDAAFLIVGWVGVKLAVHTLAHPGVAIIDEHFPESGLWKSIFWVVLLGIAVGGYLISRKKGSEAQEVEKHNAEKPQPKAE</sequence>
<evidence type="ECO:0000256" key="2">
    <source>
        <dbReference type="ARBA" id="ARBA00007511"/>
    </source>
</evidence>
<feature type="transmembrane region" description="Helical" evidence="7">
    <location>
        <begin position="145"/>
        <end position="166"/>
    </location>
</feature>
<dbReference type="NCBIfam" id="TIGR03716">
    <property type="entry name" value="R_switched_YkoY"/>
    <property type="match status" value="1"/>
</dbReference>
<evidence type="ECO:0000256" key="7">
    <source>
        <dbReference type="SAM" id="Phobius"/>
    </source>
</evidence>
<comment type="subcellular location">
    <subcellularLocation>
        <location evidence="1">Membrane</location>
        <topology evidence="1">Multi-pass membrane protein</topology>
    </subcellularLocation>
</comment>
<evidence type="ECO:0000256" key="3">
    <source>
        <dbReference type="ARBA" id="ARBA00022692"/>
    </source>
</evidence>
<accession>A0A0D0FRU3</accession>
<evidence type="ECO:0000313" key="8">
    <source>
        <dbReference type="EMBL" id="KIO73066.1"/>
    </source>
</evidence>
<organism evidence="8 9">
    <name type="scientific">Caldibacillus thermoamylovorans</name>
    <dbReference type="NCBI Taxonomy" id="35841"/>
    <lineage>
        <taxon>Bacteria</taxon>
        <taxon>Bacillati</taxon>
        <taxon>Bacillota</taxon>
        <taxon>Bacilli</taxon>
        <taxon>Bacillales</taxon>
        <taxon>Bacillaceae</taxon>
        <taxon>Caldibacillus</taxon>
    </lineage>
</organism>
<comment type="caution">
    <text evidence="8">The sequence shown here is derived from an EMBL/GenBank/DDBJ whole genome shotgun (WGS) entry which is preliminary data.</text>
</comment>
<keyword evidence="5 7" id="KW-0472">Membrane</keyword>
<evidence type="ECO:0008006" key="10">
    <source>
        <dbReference type="Google" id="ProtNLM"/>
    </source>
</evidence>
<evidence type="ECO:0000256" key="6">
    <source>
        <dbReference type="SAM" id="MobiDB-lite"/>
    </source>
</evidence>
<feature type="transmembrane region" description="Helical" evidence="7">
    <location>
        <begin position="96"/>
        <end position="113"/>
    </location>
</feature>
<gene>
    <name evidence="8" type="ORF">B4167_2417</name>
</gene>
<comment type="similarity">
    <text evidence="2">Belongs to the TerC family.</text>
</comment>
<dbReference type="GO" id="GO:0016020">
    <property type="term" value="C:membrane"/>
    <property type="evidence" value="ECO:0007669"/>
    <property type="project" value="UniProtKB-SubCell"/>
</dbReference>
<keyword evidence="3 7" id="KW-0812">Transmembrane</keyword>
<name>A0A0D0FRU3_9BACI</name>
<dbReference type="PANTHER" id="PTHR30238">
    <property type="entry name" value="MEMBRANE BOUND PREDICTED REDOX MODULATOR"/>
    <property type="match status" value="1"/>
</dbReference>
<dbReference type="PANTHER" id="PTHR30238:SF4">
    <property type="entry name" value="SLL1022 PROTEIN"/>
    <property type="match status" value="1"/>
</dbReference>
<dbReference type="Proteomes" id="UP000032076">
    <property type="component" value="Unassembled WGS sequence"/>
</dbReference>
<reference evidence="8 9" key="1">
    <citation type="submission" date="2015-01" db="EMBL/GenBank/DDBJ databases">
        <title>Draft Genome Sequences of Four Bacillus thermoamylovorans Strains, Isolated From Food Products.</title>
        <authorList>
            <person name="Krawcyk A.O."/>
            <person name="Berendsen E.M."/>
            <person name="Eijlander R.T."/>
            <person name="de Jong A."/>
            <person name="Wells-Bennik M."/>
            <person name="Kuipers O.P."/>
        </authorList>
    </citation>
    <scope>NUCLEOTIDE SEQUENCE [LARGE SCALE GENOMIC DNA]</scope>
    <source>
        <strain evidence="8 9">B4167</strain>
    </source>
</reference>
<evidence type="ECO:0000256" key="1">
    <source>
        <dbReference type="ARBA" id="ARBA00004141"/>
    </source>
</evidence>
<dbReference type="AlphaFoldDB" id="A0A0D0FRU3"/>
<dbReference type="InterPro" id="IPR005496">
    <property type="entry name" value="Integral_membrane_TerC"/>
</dbReference>
<evidence type="ECO:0000313" key="9">
    <source>
        <dbReference type="Proteomes" id="UP000032076"/>
    </source>
</evidence>
<evidence type="ECO:0000256" key="5">
    <source>
        <dbReference type="ARBA" id="ARBA00023136"/>
    </source>
</evidence>
<feature type="transmembrane region" description="Helical" evidence="7">
    <location>
        <begin position="178"/>
        <end position="200"/>
    </location>
</feature>
<feature type="transmembrane region" description="Helical" evidence="7">
    <location>
        <begin position="31"/>
        <end position="57"/>
    </location>
</feature>
<dbReference type="Pfam" id="PF03741">
    <property type="entry name" value="TerC"/>
    <property type="match status" value="1"/>
</dbReference>
<proteinExistence type="inferred from homology"/>
<feature type="transmembrane region" description="Helical" evidence="7">
    <location>
        <begin position="250"/>
        <end position="266"/>
    </location>
</feature>
<protein>
    <recommendedName>
        <fullName evidence="10">Membrane protein YkoY</fullName>
    </recommendedName>
</protein>
<evidence type="ECO:0000256" key="4">
    <source>
        <dbReference type="ARBA" id="ARBA00022989"/>
    </source>
</evidence>
<keyword evidence="4 7" id="KW-1133">Transmembrane helix</keyword>
<feature type="transmembrane region" description="Helical" evidence="7">
    <location>
        <begin position="69"/>
        <end position="90"/>
    </location>
</feature>
<dbReference type="EMBL" id="JXLU01000066">
    <property type="protein sequence ID" value="KIO73066.1"/>
    <property type="molecule type" value="Genomic_DNA"/>
</dbReference>
<dbReference type="InterPro" id="IPR022493">
    <property type="entry name" value="CHP03716_TM_YkoY"/>
</dbReference>
<feature type="transmembrane region" description="Helical" evidence="7">
    <location>
        <begin position="212"/>
        <end position="230"/>
    </location>
</feature>
<feature type="region of interest" description="Disordered" evidence="6">
    <location>
        <begin position="270"/>
        <end position="289"/>
    </location>
</feature>